<evidence type="ECO:0000259" key="4">
    <source>
        <dbReference type="PROSITE" id="PS50893"/>
    </source>
</evidence>
<evidence type="ECO:0000313" key="5">
    <source>
        <dbReference type="EMBL" id="PDH38253.1"/>
    </source>
</evidence>
<sequence length="254" mass="28342">MSLLAMNDVSLSFGGVKAVQDVSFSVEKGEVFSIIGPNGAGKSTLFNLISRLYDCESGQIFWQGEEITSVPSHRIAELGIARTFQNTELFEHETVLRNLLIGKHIHRRSNAVADMFFLPSVRRQELVFRKEVEDVIDLLNLQHYRDQVIANLPYGVRKMVEVARALCIQPKAVLLDEPSSGLNPEETEDVSFWIEDINEELGATVIMVEHDMKLVSQVSDRVLALADGQVLATGTPPEIQQHPEVLRAYLGDAE</sequence>
<proteinExistence type="predicted"/>
<dbReference type="Gene3D" id="3.40.50.300">
    <property type="entry name" value="P-loop containing nucleotide triphosphate hydrolases"/>
    <property type="match status" value="1"/>
</dbReference>
<dbReference type="PANTHER" id="PTHR45772:SF1">
    <property type="entry name" value="ABC TRANSPORTER ATP-BINDING PROTEIN"/>
    <property type="match status" value="1"/>
</dbReference>
<dbReference type="Proteomes" id="UP000219327">
    <property type="component" value="Unassembled WGS sequence"/>
</dbReference>
<dbReference type="InterPro" id="IPR051120">
    <property type="entry name" value="ABC_AA/LPS_Transport"/>
</dbReference>
<dbReference type="PANTHER" id="PTHR45772">
    <property type="entry name" value="CONSERVED COMPONENT OF ABC TRANSPORTER FOR NATURAL AMINO ACIDS-RELATED"/>
    <property type="match status" value="1"/>
</dbReference>
<reference evidence="5 6" key="1">
    <citation type="submission" date="2017-08" db="EMBL/GenBank/DDBJ databases">
        <title>Fine stratification of microbial communities through a metagenomic profile of the photic zone.</title>
        <authorList>
            <person name="Haro-Moreno J.M."/>
            <person name="Lopez-Perez M."/>
            <person name="De La Torre J."/>
            <person name="Picazo A."/>
            <person name="Camacho A."/>
            <person name="Rodriguez-Valera F."/>
        </authorList>
    </citation>
    <scope>NUCLEOTIDE SEQUENCE [LARGE SCALE GENOMIC DNA]</scope>
    <source>
        <strain evidence="5">MED-G24</strain>
    </source>
</reference>
<evidence type="ECO:0000313" key="6">
    <source>
        <dbReference type="Proteomes" id="UP000219327"/>
    </source>
</evidence>
<dbReference type="FunFam" id="3.40.50.300:FF:000421">
    <property type="entry name" value="Branched-chain amino acid ABC transporter ATP-binding protein"/>
    <property type="match status" value="1"/>
</dbReference>
<evidence type="ECO:0000256" key="2">
    <source>
        <dbReference type="ARBA" id="ARBA00022741"/>
    </source>
</evidence>
<dbReference type="InterPro" id="IPR003439">
    <property type="entry name" value="ABC_transporter-like_ATP-bd"/>
</dbReference>
<dbReference type="GO" id="GO:0005886">
    <property type="term" value="C:plasma membrane"/>
    <property type="evidence" value="ECO:0007669"/>
    <property type="project" value="TreeGrafter"/>
</dbReference>
<name>A0A2A5WPP9_9GAMM</name>
<dbReference type="GO" id="GO:0016887">
    <property type="term" value="F:ATP hydrolysis activity"/>
    <property type="evidence" value="ECO:0007669"/>
    <property type="project" value="InterPro"/>
</dbReference>
<feature type="domain" description="ABC transporter" evidence="4">
    <location>
        <begin position="4"/>
        <end position="252"/>
    </location>
</feature>
<dbReference type="PROSITE" id="PS50893">
    <property type="entry name" value="ABC_TRANSPORTER_2"/>
    <property type="match status" value="1"/>
</dbReference>
<accession>A0A2A5WPP9</accession>
<dbReference type="InterPro" id="IPR003593">
    <property type="entry name" value="AAA+_ATPase"/>
</dbReference>
<keyword evidence="2" id="KW-0547">Nucleotide-binding</keyword>
<dbReference type="Pfam" id="PF12399">
    <property type="entry name" value="BCA_ABC_TP_C"/>
    <property type="match status" value="1"/>
</dbReference>
<comment type="caution">
    <text evidence="5">The sequence shown here is derived from an EMBL/GenBank/DDBJ whole genome shotgun (WGS) entry which is preliminary data.</text>
</comment>
<dbReference type="Pfam" id="PF00005">
    <property type="entry name" value="ABC_tran"/>
    <property type="match status" value="1"/>
</dbReference>
<protein>
    <submittedName>
        <fullName evidence="5">ABC transporter ATP-binding protein</fullName>
    </submittedName>
</protein>
<dbReference type="InterPro" id="IPR027417">
    <property type="entry name" value="P-loop_NTPase"/>
</dbReference>
<organism evidence="5 6">
    <name type="scientific">OM182 bacterium MED-G24</name>
    <dbReference type="NCBI Taxonomy" id="1986255"/>
    <lineage>
        <taxon>Bacteria</taxon>
        <taxon>Pseudomonadati</taxon>
        <taxon>Pseudomonadota</taxon>
        <taxon>Gammaproteobacteria</taxon>
        <taxon>OMG group</taxon>
        <taxon>OM182 clade</taxon>
    </lineage>
</organism>
<dbReference type="SMART" id="SM00382">
    <property type="entry name" value="AAA"/>
    <property type="match status" value="1"/>
</dbReference>
<gene>
    <name evidence="5" type="ORF">CNE99_07140</name>
</gene>
<dbReference type="InterPro" id="IPR032823">
    <property type="entry name" value="BCA_ABC_TP_C"/>
</dbReference>
<evidence type="ECO:0000256" key="3">
    <source>
        <dbReference type="ARBA" id="ARBA00022840"/>
    </source>
</evidence>
<keyword evidence="1" id="KW-0813">Transport</keyword>
<dbReference type="EMBL" id="NTKD01000038">
    <property type="protein sequence ID" value="PDH38253.1"/>
    <property type="molecule type" value="Genomic_DNA"/>
</dbReference>
<keyword evidence="3 5" id="KW-0067">ATP-binding</keyword>
<dbReference type="GO" id="GO:0005524">
    <property type="term" value="F:ATP binding"/>
    <property type="evidence" value="ECO:0007669"/>
    <property type="project" value="UniProtKB-KW"/>
</dbReference>
<dbReference type="AlphaFoldDB" id="A0A2A5WPP9"/>
<dbReference type="CDD" id="cd03219">
    <property type="entry name" value="ABC_Mj1267_LivG_branched"/>
    <property type="match status" value="1"/>
</dbReference>
<evidence type="ECO:0000256" key="1">
    <source>
        <dbReference type="ARBA" id="ARBA00022448"/>
    </source>
</evidence>
<dbReference type="SUPFAM" id="SSF52540">
    <property type="entry name" value="P-loop containing nucleoside triphosphate hydrolases"/>
    <property type="match status" value="1"/>
</dbReference>